<feature type="compositionally biased region" description="Basic and acidic residues" evidence="1">
    <location>
        <begin position="1001"/>
        <end position="1010"/>
    </location>
</feature>
<organism evidence="2 3">
    <name type="scientific">Anopheles christyi</name>
    <dbReference type="NCBI Taxonomy" id="43041"/>
    <lineage>
        <taxon>Eukaryota</taxon>
        <taxon>Metazoa</taxon>
        <taxon>Ecdysozoa</taxon>
        <taxon>Arthropoda</taxon>
        <taxon>Hexapoda</taxon>
        <taxon>Insecta</taxon>
        <taxon>Pterygota</taxon>
        <taxon>Neoptera</taxon>
        <taxon>Endopterygota</taxon>
        <taxon>Diptera</taxon>
        <taxon>Nematocera</taxon>
        <taxon>Culicoidea</taxon>
        <taxon>Culicidae</taxon>
        <taxon>Anophelinae</taxon>
        <taxon>Anopheles</taxon>
    </lineage>
</organism>
<feature type="region of interest" description="Disordered" evidence="1">
    <location>
        <begin position="582"/>
        <end position="640"/>
    </location>
</feature>
<feature type="compositionally biased region" description="Low complexity" evidence="1">
    <location>
        <begin position="845"/>
        <end position="857"/>
    </location>
</feature>
<sequence length="2003" mass="215779">MQNRKVAGMETFTKNRKSSPFASGSVGASGAEGHHQQLPRYPPLAPGRTNGHSFSQSTQSHDRGSDEYACGTELVYDSSYDGSGITGSNYINNGNGIHRKQDQDSSNGDHQQLFEETVRQLQQQQQQQQETSPRCSTVVCCYSNSFGSGSNTKNKHASEPRQREKQHPKKQATTPESPVSSGGYHNASSNHQQSPQQQQQRHERSIAYSPAALDRQDGANYRSSNGRHDTASGTTIRGVFDDANDADVDDDLSALVIVDGNGRLDIGPYASVISSGSDYRNGGDDLNLNSKNAPRQQRLVPQPSWQVQGHGDRKDVNINNFEKKKNSSELHGGGETNSTRSVSSRYGDGVGDSVGRSNIKRTPSSAHLAASGEICADEHSSTSSLSPRPASPLPQPATVGCGLAHPASELPAASSPLQPHPPPIASPFGQRRRVLQPPSSLPVVKSYSFHRVSSDAIGYASPTKVGSRSQATATGGYGQLFDGPLLNGPGRNRSFRNANHSRRLQYGVSDDTVLSGNSSNNSNNNGGNYSPTAGGSIRNLKCSDAINEIRLQSLNKYCNKLLSAATSTTPVIDTPSFRGPGAVTALSTDANRGGTHGRTQRRPIDELEDLSFIDSSDLSSAGDDNNVNTTPPLGTDCGRECRTQRDQYTSIIAGTDGDGTRPTVDGGKALAATYARGSATVSLANSNNYNDSSSDELNSVCSGVEQLALACNGAESHRRNSDRQSQSQQPLVVKYRTQCNRNDSNASDDYPTVAAHCAQLRVAGVGGAFQSSSASTALALCPGSENGGELCAGSESGRFDSNATAPVVTVGGSGRSDSNNNYHRGISSSNGDSVQQHQHQHHQQQQHQAQQQQQQQQKYTTVLSNNSAEKSVCIGGVGGEPRRPGGIGEQTPYDRAVTDDCYPPASPYATVRTLGYGSACSSPDSSPAQHAGLNCFGRSNTQFHVASGGTNDRSIMEKRSNTLDRLQRLVKKSTSSSADKQQNNGGAAAATSGNTATGATKTERLRELTELLKGNRAPPPVPPPRRSKHAHSVERTLDRRNTALSTSSLTDTGFLHGAESVPEVQLLRAKESRSVDIPYRFADSSGQRMSTPSSPLTEHKQVNLRANVSTSNLEALHELPAAVVDECKSDAAVKDDDELFAKLSRPESRTIVGSYTQKTIPFRSASFSQVDYSSGKYIRSALGALKNSILKNKDQQQASVDSNTLPRQSGKVVETARSCSPTELRGEQLERESQAAVQSEDTDVAKLTIKKTELNINLAPLDDYGRYYDERLEGGKDLASNRNSDIETIVEDPVAEHNENVENEGVSVQQQASLSVMQASEMVLEPLIEEGIPITPTSLSKDDECLQQATTCLIPVPVYDCVVSEWSTARPSEQWIDAASTEYSKFSDCLGSIKEVNESAINETPLAAEPLALQPEENFHAETITVESPPQIIEPQDSVALSEDGAGSDPADINEGGNGSDEGMMICTPPVSIICTEPESNEFTTIVDGSGSTHKVSVVLGDGSEVEIVEVRKRHSNNEDMGDPQNSRHSNDVDEKRRLESRKSRRKGIYIQWPAIDGNNELESDNNDNGGGAMCEEGNVSWNPQHLGQVNEKDSSLDLSGESFTDLSGKDTIEYGKEREHAVHSPDRYLLDPTTPDSDPGKPIWPKSNRRQSLTYQSSDEKDDTLPVPALPVRTLKTLLLRSDSVSDNESDRASSLHHRHREEADADLRRYSKRPLRGPYGQMLEAEMKKPTTKVQYNEILEELTRNESHGSNPNVMARNRGAGSQSMDETNDRHAAKAGSKPRKTSANLPVPTHVRTASSPSKLSDSSSSHSASPSKRYLCNIEQRSTDSDRSEKSVPGAGKLESKKFSFDSHLTDKSLKRGSSDVHEKPNKQRSVSSASDKQQKRSLDEVRLSQNSRTPSERSFTLLSAPETPKGLAASPELLAELLKGSSEKLITEQLTGGGGGGGGNASNALPSAVLNCLKKPSKLHFIDGFERCYLKVFLTGTSVTTDDTRTWLLLD</sequence>
<feature type="compositionally biased region" description="Basic and acidic residues" evidence="1">
    <location>
        <begin position="1702"/>
        <end position="1711"/>
    </location>
</feature>
<feature type="compositionally biased region" description="Polar residues" evidence="1">
    <location>
        <begin position="972"/>
        <end position="982"/>
    </location>
</feature>
<keyword evidence="3" id="KW-1185">Reference proteome</keyword>
<feature type="compositionally biased region" description="Polar residues" evidence="1">
    <location>
        <begin position="171"/>
        <end position="180"/>
    </location>
</feature>
<feature type="compositionally biased region" description="Polar residues" evidence="1">
    <location>
        <begin position="1042"/>
        <end position="1051"/>
    </location>
</feature>
<evidence type="ECO:0000256" key="1">
    <source>
        <dbReference type="SAM" id="MobiDB-lite"/>
    </source>
</evidence>
<feature type="compositionally biased region" description="Low complexity" evidence="1">
    <location>
        <begin position="18"/>
        <end position="31"/>
    </location>
</feature>
<reference evidence="3" key="1">
    <citation type="submission" date="2013-03" db="EMBL/GenBank/DDBJ databases">
        <title>The Genome Sequence of Anopheles christyi ACHKN1017.</title>
        <authorList>
            <consortium name="The Broad Institute Genomics Platform"/>
            <person name="Neafsey D.E."/>
            <person name="Besansky N."/>
            <person name="Walker B."/>
            <person name="Young S.K."/>
            <person name="Zeng Q."/>
            <person name="Gargeya S."/>
            <person name="Fitzgerald M."/>
            <person name="Haas B."/>
            <person name="Abouelleil A."/>
            <person name="Allen A.W."/>
            <person name="Alvarado L."/>
            <person name="Arachchi H.M."/>
            <person name="Berlin A.M."/>
            <person name="Chapman S.B."/>
            <person name="Gainer-Dewar J."/>
            <person name="Goldberg J."/>
            <person name="Griggs A."/>
            <person name="Gujja S."/>
            <person name="Hansen M."/>
            <person name="Howarth C."/>
            <person name="Imamovic A."/>
            <person name="Ireland A."/>
            <person name="Larimer J."/>
            <person name="McCowan C."/>
            <person name="Murphy C."/>
            <person name="Pearson M."/>
            <person name="Poon T.W."/>
            <person name="Priest M."/>
            <person name="Roberts A."/>
            <person name="Saif S."/>
            <person name="Shea T."/>
            <person name="Sisk P."/>
            <person name="Sykes S."/>
            <person name="Wortman J."/>
            <person name="Nusbaum C."/>
            <person name="Birren B."/>
        </authorList>
    </citation>
    <scope>NUCLEOTIDE SEQUENCE [LARGE SCALE GENOMIC DNA]</scope>
    <source>
        <strain evidence="3">ACHKN1017</strain>
    </source>
</reference>
<feature type="region of interest" description="Disordered" evidence="1">
    <location>
        <begin position="795"/>
        <end position="895"/>
    </location>
</feature>
<feature type="compositionally biased region" description="Basic and acidic residues" evidence="1">
    <location>
        <begin position="1884"/>
        <end position="1894"/>
    </location>
</feature>
<feature type="compositionally biased region" description="Polar residues" evidence="1">
    <location>
        <begin position="1195"/>
        <end position="1207"/>
    </location>
</feature>
<feature type="region of interest" description="Disordered" evidence="1">
    <location>
        <begin position="149"/>
        <end position="237"/>
    </location>
</feature>
<dbReference type="VEuPathDB" id="VectorBase:ACHR007558"/>
<dbReference type="Proteomes" id="UP000075881">
    <property type="component" value="Unassembled WGS sequence"/>
</dbReference>
<evidence type="ECO:0000313" key="3">
    <source>
        <dbReference type="Proteomes" id="UP000075881"/>
    </source>
</evidence>
<feature type="compositionally biased region" description="Polar residues" evidence="1">
    <location>
        <begin position="622"/>
        <end position="632"/>
    </location>
</feature>
<feature type="region of interest" description="Disordered" evidence="1">
    <location>
        <begin position="1514"/>
        <end position="1544"/>
    </location>
</feature>
<accession>A0A182K9X1</accession>
<feature type="compositionally biased region" description="Polar residues" evidence="1">
    <location>
        <begin position="815"/>
        <end position="834"/>
    </location>
</feature>
<feature type="compositionally biased region" description="Polar residues" evidence="1">
    <location>
        <begin position="858"/>
        <end position="869"/>
    </location>
</feature>
<feature type="compositionally biased region" description="Basic and acidic residues" evidence="1">
    <location>
        <begin position="1529"/>
        <end position="1542"/>
    </location>
</feature>
<feature type="compositionally biased region" description="Basic and acidic residues" evidence="1">
    <location>
        <begin position="1828"/>
        <end position="1837"/>
    </location>
</feature>
<proteinExistence type="predicted"/>
<feature type="compositionally biased region" description="Basic and acidic residues" evidence="1">
    <location>
        <begin position="1608"/>
        <end position="1630"/>
    </location>
</feature>
<reference evidence="2" key="2">
    <citation type="submission" date="2020-05" db="UniProtKB">
        <authorList>
            <consortium name="EnsemblMetazoa"/>
        </authorList>
    </citation>
    <scope>IDENTIFICATION</scope>
    <source>
        <strain evidence="2">ACHKN1017</strain>
    </source>
</reference>
<feature type="compositionally biased region" description="Basic and acidic residues" evidence="1">
    <location>
        <begin position="156"/>
        <end position="165"/>
    </location>
</feature>
<feature type="region of interest" description="Disordered" evidence="1">
    <location>
        <begin position="969"/>
        <end position="1054"/>
    </location>
</feature>
<feature type="region of interest" description="Disordered" evidence="1">
    <location>
        <begin position="1684"/>
        <end position="1732"/>
    </location>
</feature>
<feature type="region of interest" description="Disordered" evidence="1">
    <location>
        <begin position="1744"/>
        <end position="1915"/>
    </location>
</feature>
<feature type="region of interest" description="Disordered" evidence="1">
    <location>
        <begin position="1"/>
        <end position="69"/>
    </location>
</feature>
<evidence type="ECO:0008006" key="4">
    <source>
        <dbReference type="Google" id="ProtNLM"/>
    </source>
</evidence>
<feature type="compositionally biased region" description="Low complexity" evidence="1">
    <location>
        <begin position="515"/>
        <end position="528"/>
    </location>
</feature>
<feature type="compositionally biased region" description="Low complexity" evidence="1">
    <location>
        <begin position="1800"/>
        <end position="1819"/>
    </location>
</feature>
<feature type="region of interest" description="Disordered" evidence="1">
    <location>
        <begin position="1558"/>
        <end position="1669"/>
    </location>
</feature>
<feature type="compositionally biased region" description="Basic and acidic residues" evidence="1">
    <location>
        <begin position="310"/>
        <end position="328"/>
    </location>
</feature>
<feature type="compositionally biased region" description="Low complexity" evidence="1">
    <location>
        <begin position="983"/>
        <end position="1000"/>
    </location>
</feature>
<evidence type="ECO:0000313" key="2">
    <source>
        <dbReference type="EnsemblMetazoa" id="ACHR007558-PA"/>
    </source>
</evidence>
<name>A0A182K9X1_9DIPT</name>
<protein>
    <recommendedName>
        <fullName evidence="4">DH domain-containing protein</fullName>
    </recommendedName>
</protein>
<feature type="region of interest" description="Disordered" evidence="1">
    <location>
        <begin position="1439"/>
        <end position="1461"/>
    </location>
</feature>
<feature type="compositionally biased region" description="Polar residues" evidence="1">
    <location>
        <begin position="50"/>
        <end position="59"/>
    </location>
</feature>
<feature type="region of interest" description="Disordered" evidence="1">
    <location>
        <begin position="283"/>
        <end position="430"/>
    </location>
</feature>
<feature type="compositionally biased region" description="Polar residues" evidence="1">
    <location>
        <begin position="1895"/>
        <end position="1909"/>
    </location>
</feature>
<dbReference type="STRING" id="43041.A0A182K9X1"/>
<dbReference type="EnsemblMetazoa" id="ACHR007558-RA">
    <property type="protein sequence ID" value="ACHR007558-PA"/>
    <property type="gene ID" value="ACHR007558"/>
</dbReference>
<feature type="region of interest" description="Disordered" evidence="1">
    <location>
        <begin position="482"/>
        <end position="532"/>
    </location>
</feature>
<feature type="compositionally biased region" description="Basic and acidic residues" evidence="1">
    <location>
        <begin position="1031"/>
        <end position="1041"/>
    </location>
</feature>
<feature type="region of interest" description="Disordered" evidence="1">
    <location>
        <begin position="1194"/>
        <end position="1218"/>
    </location>
</feature>
<feature type="compositionally biased region" description="Basic and acidic residues" evidence="1">
    <location>
        <begin position="1845"/>
        <end position="1873"/>
    </location>
</feature>